<dbReference type="EMBL" id="JAODUO010000789">
    <property type="protein sequence ID" value="KAK2174601.1"/>
    <property type="molecule type" value="Genomic_DNA"/>
</dbReference>
<evidence type="ECO:0000313" key="1">
    <source>
        <dbReference type="EMBL" id="KAK2174601.1"/>
    </source>
</evidence>
<accession>A0AAD9KNG9</accession>
<evidence type="ECO:0000313" key="2">
    <source>
        <dbReference type="Proteomes" id="UP001209878"/>
    </source>
</evidence>
<proteinExistence type="predicted"/>
<keyword evidence="2" id="KW-1185">Reference proteome</keyword>
<dbReference type="AlphaFoldDB" id="A0AAD9KNG9"/>
<sequence length="99" mass="11421">MTQPGSQDVISCLLRPDIQTAVRISHDHHVTSHCITPARHISKHPFTLWQCLRNDFLTHKLLVQHQPFHTSCTVDGLCHVSQYNSQFHITSRICAYNTY</sequence>
<dbReference type="Proteomes" id="UP001209878">
    <property type="component" value="Unassembled WGS sequence"/>
</dbReference>
<protein>
    <submittedName>
        <fullName evidence="1">Uncharacterized protein</fullName>
    </submittedName>
</protein>
<reference evidence="1" key="1">
    <citation type="journal article" date="2023" name="Mol. Biol. Evol.">
        <title>Third-Generation Sequencing Reveals the Adaptive Role of the Epigenome in Three Deep-Sea Polychaetes.</title>
        <authorList>
            <person name="Perez M."/>
            <person name="Aroh O."/>
            <person name="Sun Y."/>
            <person name="Lan Y."/>
            <person name="Juniper S.K."/>
            <person name="Young C.R."/>
            <person name="Angers B."/>
            <person name="Qian P.Y."/>
        </authorList>
    </citation>
    <scope>NUCLEOTIDE SEQUENCE</scope>
    <source>
        <strain evidence="1">R07B-5</strain>
    </source>
</reference>
<gene>
    <name evidence="1" type="ORF">NP493_788g00020</name>
</gene>
<name>A0AAD9KNG9_RIDPI</name>
<comment type="caution">
    <text evidence="1">The sequence shown here is derived from an EMBL/GenBank/DDBJ whole genome shotgun (WGS) entry which is preliminary data.</text>
</comment>
<organism evidence="1 2">
    <name type="scientific">Ridgeia piscesae</name>
    <name type="common">Tubeworm</name>
    <dbReference type="NCBI Taxonomy" id="27915"/>
    <lineage>
        <taxon>Eukaryota</taxon>
        <taxon>Metazoa</taxon>
        <taxon>Spiralia</taxon>
        <taxon>Lophotrochozoa</taxon>
        <taxon>Annelida</taxon>
        <taxon>Polychaeta</taxon>
        <taxon>Sedentaria</taxon>
        <taxon>Canalipalpata</taxon>
        <taxon>Sabellida</taxon>
        <taxon>Siboglinidae</taxon>
        <taxon>Ridgeia</taxon>
    </lineage>
</organism>